<protein>
    <submittedName>
        <fullName evidence="2">Uncharacterized protein</fullName>
    </submittedName>
</protein>
<dbReference type="Proteomes" id="UP000189370">
    <property type="component" value="Unassembled WGS sequence"/>
</dbReference>
<proteinExistence type="predicted"/>
<dbReference type="EMBL" id="LWLN01000002">
    <property type="protein sequence ID" value="OLZ39318.1"/>
    <property type="molecule type" value="Genomic_DNA"/>
</dbReference>
<reference evidence="3" key="1">
    <citation type="submission" date="2016-04" db="EMBL/GenBank/DDBJ databases">
        <authorList>
            <person name="Chen S.-C."/>
            <person name="Lai M.-C."/>
        </authorList>
    </citation>
    <scope>NUCLEOTIDE SEQUENCE [LARGE SCALE GENOMIC DNA]</scope>
    <source>
        <strain evidence="3">AB14</strain>
    </source>
</reference>
<evidence type="ECO:0000313" key="2">
    <source>
        <dbReference type="EMBL" id="OLZ39318.1"/>
    </source>
</evidence>
<feature type="compositionally biased region" description="Low complexity" evidence="1">
    <location>
        <begin position="23"/>
        <end position="32"/>
    </location>
</feature>
<dbReference type="STRING" id="301967.A6E15_18160"/>
<keyword evidence="3" id="KW-1185">Reference proteome</keyword>
<dbReference type="AlphaFoldDB" id="A0A1S8AR89"/>
<evidence type="ECO:0000256" key="1">
    <source>
        <dbReference type="SAM" id="MobiDB-lite"/>
    </source>
</evidence>
<gene>
    <name evidence="2" type="ORF">A6E15_18160</name>
</gene>
<name>A0A1S8AR89_9EURY</name>
<evidence type="ECO:0000313" key="3">
    <source>
        <dbReference type="Proteomes" id="UP000189370"/>
    </source>
</evidence>
<accession>A0A1S8AR89</accession>
<sequence length="124" mass="13191">MVSHAAHTVARRTPPGADKQSGRTVSVRSRVSIADDGDGVDEQDALHEVEFCQAVLVEVMPAEIVHRYHQTAELDLRLAVILGAVPLLELEEVVADVLPLALLDPDGDAGVGVVEVNAVVKPLM</sequence>
<organism evidence="2 3">
    <name type="scientific">Natrinema saccharevitans</name>
    <dbReference type="NCBI Taxonomy" id="301967"/>
    <lineage>
        <taxon>Archaea</taxon>
        <taxon>Methanobacteriati</taxon>
        <taxon>Methanobacteriota</taxon>
        <taxon>Stenosarchaea group</taxon>
        <taxon>Halobacteria</taxon>
        <taxon>Halobacteriales</taxon>
        <taxon>Natrialbaceae</taxon>
        <taxon>Natrinema</taxon>
    </lineage>
</organism>
<feature type="region of interest" description="Disordered" evidence="1">
    <location>
        <begin position="1"/>
        <end position="39"/>
    </location>
</feature>
<comment type="caution">
    <text evidence="2">The sequence shown here is derived from an EMBL/GenBank/DDBJ whole genome shotgun (WGS) entry which is preliminary data.</text>
</comment>